<organism evidence="1 2">
    <name type="scientific">Glossina pallidipes</name>
    <name type="common">Tsetse fly</name>
    <dbReference type="NCBI Taxonomy" id="7398"/>
    <lineage>
        <taxon>Eukaryota</taxon>
        <taxon>Metazoa</taxon>
        <taxon>Ecdysozoa</taxon>
        <taxon>Arthropoda</taxon>
        <taxon>Hexapoda</taxon>
        <taxon>Insecta</taxon>
        <taxon>Pterygota</taxon>
        <taxon>Neoptera</taxon>
        <taxon>Endopterygota</taxon>
        <taxon>Diptera</taxon>
        <taxon>Brachycera</taxon>
        <taxon>Muscomorpha</taxon>
        <taxon>Hippoboscoidea</taxon>
        <taxon>Glossinidae</taxon>
        <taxon>Glossina</taxon>
    </lineage>
</organism>
<protein>
    <submittedName>
        <fullName evidence="1">Uncharacterized protein</fullName>
    </submittedName>
</protein>
<dbReference type="Proteomes" id="UP000092445">
    <property type="component" value="Unassembled WGS sequence"/>
</dbReference>
<evidence type="ECO:0000313" key="2">
    <source>
        <dbReference type="Proteomes" id="UP000092445"/>
    </source>
</evidence>
<name>A0A1B0A3V5_GLOPL</name>
<reference evidence="1" key="2">
    <citation type="submission" date="2020-05" db="UniProtKB">
        <authorList>
            <consortium name="EnsemblMetazoa"/>
        </authorList>
    </citation>
    <scope>IDENTIFICATION</scope>
    <source>
        <strain evidence="1">IAEA</strain>
    </source>
</reference>
<accession>A0A1B0A3V5</accession>
<sequence length="167" mass="19627">MKVTMKLKEFTTQFIYGNMRVNNEAESIVRENPWKEKEPCQSGNANPTRNIAICSHKISVSLNLELIQEVPENYFGWNSDFGEETHVDSKEDERIYSKQFYLFTQKNHKSFVNKSLLQIKRKIVLLITASRHTGNYNINVTGEKQYLSKCTVYEVQVLDIYQQRENH</sequence>
<dbReference type="AlphaFoldDB" id="A0A1B0A3V5"/>
<evidence type="ECO:0000313" key="1">
    <source>
        <dbReference type="EnsemblMetazoa" id="GPAI033660-PA"/>
    </source>
</evidence>
<dbReference type="VEuPathDB" id="VectorBase:GPAI033660"/>
<proteinExistence type="predicted"/>
<reference evidence="2" key="1">
    <citation type="submission" date="2014-03" db="EMBL/GenBank/DDBJ databases">
        <authorList>
            <person name="Aksoy S."/>
            <person name="Warren W."/>
            <person name="Wilson R.K."/>
        </authorList>
    </citation>
    <scope>NUCLEOTIDE SEQUENCE [LARGE SCALE GENOMIC DNA]</scope>
    <source>
        <strain evidence="2">IAEA</strain>
    </source>
</reference>
<dbReference type="EnsemblMetazoa" id="GPAI033660-RA">
    <property type="protein sequence ID" value="GPAI033660-PA"/>
    <property type="gene ID" value="GPAI033660"/>
</dbReference>
<keyword evidence="2" id="KW-1185">Reference proteome</keyword>